<dbReference type="InterPro" id="IPR009003">
    <property type="entry name" value="Peptidase_S1_PA"/>
</dbReference>
<proteinExistence type="predicted"/>
<keyword evidence="4" id="KW-1015">Disulfide bond</keyword>
<dbReference type="PANTHER" id="PTHR24276:SF91">
    <property type="entry name" value="AT26814P-RELATED"/>
    <property type="match status" value="1"/>
</dbReference>
<dbReference type="STRING" id="456900.A0A151IM33"/>
<dbReference type="InterPro" id="IPR043504">
    <property type="entry name" value="Peptidase_S1_PA_chymotrypsin"/>
</dbReference>
<dbReference type="SUPFAM" id="SSF50494">
    <property type="entry name" value="Trypsin-like serine proteases"/>
    <property type="match status" value="1"/>
</dbReference>
<dbReference type="PROSITE" id="PS00134">
    <property type="entry name" value="TRYPSIN_HIS"/>
    <property type="match status" value="1"/>
</dbReference>
<dbReference type="InterPro" id="IPR018114">
    <property type="entry name" value="TRYPSIN_HIS"/>
</dbReference>
<gene>
    <name evidence="6" type="ORF">ALC62_03122</name>
</gene>
<evidence type="ECO:0000256" key="2">
    <source>
        <dbReference type="ARBA" id="ARBA00022801"/>
    </source>
</evidence>
<evidence type="ECO:0000313" key="7">
    <source>
        <dbReference type="Proteomes" id="UP000078542"/>
    </source>
</evidence>
<dbReference type="GO" id="GO:0006508">
    <property type="term" value="P:proteolysis"/>
    <property type="evidence" value="ECO:0007669"/>
    <property type="project" value="UniProtKB-KW"/>
</dbReference>
<keyword evidence="1 6" id="KW-0645">Protease</keyword>
<name>A0A151IM33_9HYME</name>
<dbReference type="Proteomes" id="UP000078542">
    <property type="component" value="Unassembled WGS sequence"/>
</dbReference>
<evidence type="ECO:0000256" key="4">
    <source>
        <dbReference type="ARBA" id="ARBA00023157"/>
    </source>
</evidence>
<evidence type="ECO:0000313" key="6">
    <source>
        <dbReference type="EMBL" id="KYN05948.1"/>
    </source>
</evidence>
<keyword evidence="3" id="KW-0720">Serine protease</keyword>
<dbReference type="InterPro" id="IPR050430">
    <property type="entry name" value="Peptidase_S1"/>
</dbReference>
<accession>A0A151IM33</accession>
<sequence length="123" mass="13573">MTFENYSFAGVYGDEPDKLVNGIPTSIQEYPHCVSLRNNNNHLCGGSIIDSRYILTAGHCVASLLYDRSRLQSTFVVTDTTYLIKPIQFGTGQRAIKLPTQDISANDIVTIAAWGSTGYQRPL</sequence>
<evidence type="ECO:0000256" key="3">
    <source>
        <dbReference type="ARBA" id="ARBA00022825"/>
    </source>
</evidence>
<evidence type="ECO:0000259" key="5">
    <source>
        <dbReference type="Pfam" id="PF00089"/>
    </source>
</evidence>
<dbReference type="EMBL" id="KQ977074">
    <property type="protein sequence ID" value="KYN05948.1"/>
    <property type="molecule type" value="Genomic_DNA"/>
</dbReference>
<dbReference type="GO" id="GO:0004252">
    <property type="term" value="F:serine-type endopeptidase activity"/>
    <property type="evidence" value="ECO:0007669"/>
    <property type="project" value="InterPro"/>
</dbReference>
<dbReference type="Gene3D" id="2.40.10.10">
    <property type="entry name" value="Trypsin-like serine proteases"/>
    <property type="match status" value="1"/>
</dbReference>
<dbReference type="AlphaFoldDB" id="A0A151IM33"/>
<protein>
    <submittedName>
        <fullName evidence="6">Serine protease 42</fullName>
    </submittedName>
</protein>
<keyword evidence="2" id="KW-0378">Hydrolase</keyword>
<evidence type="ECO:0000256" key="1">
    <source>
        <dbReference type="ARBA" id="ARBA00022670"/>
    </source>
</evidence>
<dbReference type="InterPro" id="IPR001254">
    <property type="entry name" value="Trypsin_dom"/>
</dbReference>
<feature type="domain" description="Peptidase S1" evidence="5">
    <location>
        <begin position="20"/>
        <end position="68"/>
    </location>
</feature>
<dbReference type="PANTHER" id="PTHR24276">
    <property type="entry name" value="POLYSERASE-RELATED"/>
    <property type="match status" value="1"/>
</dbReference>
<dbReference type="Pfam" id="PF00089">
    <property type="entry name" value="Trypsin"/>
    <property type="match status" value="1"/>
</dbReference>
<organism evidence="6 7">
    <name type="scientific">Cyphomyrmex costatus</name>
    <dbReference type="NCBI Taxonomy" id="456900"/>
    <lineage>
        <taxon>Eukaryota</taxon>
        <taxon>Metazoa</taxon>
        <taxon>Ecdysozoa</taxon>
        <taxon>Arthropoda</taxon>
        <taxon>Hexapoda</taxon>
        <taxon>Insecta</taxon>
        <taxon>Pterygota</taxon>
        <taxon>Neoptera</taxon>
        <taxon>Endopterygota</taxon>
        <taxon>Hymenoptera</taxon>
        <taxon>Apocrita</taxon>
        <taxon>Aculeata</taxon>
        <taxon>Formicoidea</taxon>
        <taxon>Formicidae</taxon>
        <taxon>Myrmicinae</taxon>
        <taxon>Cyphomyrmex</taxon>
    </lineage>
</organism>
<reference evidence="6 7" key="1">
    <citation type="submission" date="2016-03" db="EMBL/GenBank/DDBJ databases">
        <title>Cyphomyrmex costatus WGS genome.</title>
        <authorList>
            <person name="Nygaard S."/>
            <person name="Hu H."/>
            <person name="Boomsma J."/>
            <person name="Zhang G."/>
        </authorList>
    </citation>
    <scope>NUCLEOTIDE SEQUENCE [LARGE SCALE GENOMIC DNA]</scope>
    <source>
        <strain evidence="6">MS0001</strain>
        <tissue evidence="6">Whole body</tissue>
    </source>
</reference>
<keyword evidence="7" id="KW-1185">Reference proteome</keyword>